<dbReference type="AlphaFoldDB" id="A0A1H8B9Q2"/>
<feature type="domain" description="PepSY" evidence="2">
    <location>
        <begin position="37"/>
        <end position="95"/>
    </location>
</feature>
<name>A0A1H8B9Q2_9RHOB</name>
<dbReference type="Proteomes" id="UP000182160">
    <property type="component" value="Unassembled WGS sequence"/>
</dbReference>
<keyword evidence="1" id="KW-0732">Signal</keyword>
<evidence type="ECO:0000256" key="1">
    <source>
        <dbReference type="SAM" id="SignalP"/>
    </source>
</evidence>
<evidence type="ECO:0000313" key="4">
    <source>
        <dbReference type="Proteomes" id="UP000182160"/>
    </source>
</evidence>
<dbReference type="Gene3D" id="3.10.450.40">
    <property type="match status" value="1"/>
</dbReference>
<accession>A0A1H8B9Q2</accession>
<dbReference type="Pfam" id="PF03413">
    <property type="entry name" value="PepSY"/>
    <property type="match status" value="1"/>
</dbReference>
<protein>
    <submittedName>
        <fullName evidence="3">Peptidase propeptide and YPEB domain-containing protein</fullName>
    </submittedName>
</protein>
<feature type="chain" id="PRO_5010220289" evidence="1">
    <location>
        <begin position="19"/>
        <end position="97"/>
    </location>
</feature>
<dbReference type="EMBL" id="FOBO01000008">
    <property type="protein sequence ID" value="SEM79675.1"/>
    <property type="molecule type" value="Genomic_DNA"/>
</dbReference>
<evidence type="ECO:0000313" key="3">
    <source>
        <dbReference type="EMBL" id="SEM79675.1"/>
    </source>
</evidence>
<evidence type="ECO:0000259" key="2">
    <source>
        <dbReference type="Pfam" id="PF03413"/>
    </source>
</evidence>
<organism evidence="3 4">
    <name type="scientific">Roseovarius tolerans</name>
    <dbReference type="NCBI Taxonomy" id="74031"/>
    <lineage>
        <taxon>Bacteria</taxon>
        <taxon>Pseudomonadati</taxon>
        <taxon>Pseudomonadota</taxon>
        <taxon>Alphaproteobacteria</taxon>
        <taxon>Rhodobacterales</taxon>
        <taxon>Roseobacteraceae</taxon>
        <taxon>Roseovarius</taxon>
    </lineage>
</organism>
<gene>
    <name evidence="3" type="ORF">SAMN04488077_10847</name>
</gene>
<reference evidence="3 4" key="1">
    <citation type="submission" date="2016-10" db="EMBL/GenBank/DDBJ databases">
        <authorList>
            <person name="de Groot N.N."/>
        </authorList>
    </citation>
    <scope>NUCLEOTIDE SEQUENCE [LARGE SCALE GENOMIC DNA]</scope>
    <source>
        <strain evidence="3 4">DSM 11457</strain>
    </source>
</reference>
<sequence length="97" mass="10724">MMRMFLALLVLLAAPVQASDDDDHDRARAAFERGAILPLSQITAIATGRFGGHVIEVEFDEDDGRYLYELEMITGSGRVIEVEIDATSGRILEVEKD</sequence>
<proteinExistence type="predicted"/>
<dbReference type="InterPro" id="IPR025711">
    <property type="entry name" value="PepSY"/>
</dbReference>
<dbReference type="RefSeq" id="WP_074786017.1">
    <property type="nucleotide sequence ID" value="NZ_FOBO01000008.1"/>
</dbReference>
<feature type="signal peptide" evidence="1">
    <location>
        <begin position="1"/>
        <end position="18"/>
    </location>
</feature>